<feature type="region of interest" description="Disordered" evidence="4">
    <location>
        <begin position="789"/>
        <end position="830"/>
    </location>
</feature>
<dbReference type="InterPro" id="IPR008271">
    <property type="entry name" value="Ser/Thr_kinase_AS"/>
</dbReference>
<dbReference type="PANTHER" id="PTHR24055">
    <property type="entry name" value="MITOGEN-ACTIVATED PROTEIN KINASE"/>
    <property type="match status" value="1"/>
</dbReference>
<keyword evidence="1" id="KW-0418">Kinase</keyword>
<evidence type="ECO:0000256" key="1">
    <source>
        <dbReference type="ARBA" id="ARBA00022527"/>
    </source>
</evidence>
<keyword evidence="3" id="KW-0067">ATP-binding</keyword>
<dbReference type="Pfam" id="PF00069">
    <property type="entry name" value="Pkinase"/>
    <property type="match status" value="1"/>
</dbReference>
<evidence type="ECO:0000256" key="4">
    <source>
        <dbReference type="SAM" id="MobiDB-lite"/>
    </source>
</evidence>
<dbReference type="Gene3D" id="1.10.510.10">
    <property type="entry name" value="Transferase(Phosphotransferase) domain 1"/>
    <property type="match status" value="1"/>
</dbReference>
<dbReference type="InterPro" id="IPR011009">
    <property type="entry name" value="Kinase-like_dom_sf"/>
</dbReference>
<dbReference type="Proteomes" id="UP000663853">
    <property type="component" value="Unassembled WGS sequence"/>
</dbReference>
<feature type="compositionally biased region" description="Polar residues" evidence="4">
    <location>
        <begin position="506"/>
        <end position="519"/>
    </location>
</feature>
<feature type="compositionally biased region" description="Basic and acidic residues" evidence="4">
    <location>
        <begin position="694"/>
        <end position="704"/>
    </location>
</feature>
<dbReference type="SUPFAM" id="SSF56112">
    <property type="entry name" value="Protein kinase-like (PK-like)"/>
    <property type="match status" value="1"/>
</dbReference>
<evidence type="ECO:0000259" key="5">
    <source>
        <dbReference type="PROSITE" id="PS50011"/>
    </source>
</evidence>
<feature type="compositionally biased region" description="Polar residues" evidence="4">
    <location>
        <begin position="962"/>
        <end position="975"/>
    </location>
</feature>
<evidence type="ECO:0000256" key="2">
    <source>
        <dbReference type="ARBA" id="ARBA00022741"/>
    </source>
</evidence>
<dbReference type="Gene3D" id="3.30.200.20">
    <property type="entry name" value="Phosphorylase Kinase, domain 1"/>
    <property type="match status" value="1"/>
</dbReference>
<feature type="compositionally biased region" description="Pro residues" evidence="4">
    <location>
        <begin position="479"/>
        <end position="488"/>
    </location>
</feature>
<dbReference type="GO" id="GO:0004674">
    <property type="term" value="F:protein serine/threonine kinase activity"/>
    <property type="evidence" value="ECO:0007669"/>
    <property type="project" value="UniProtKB-KW"/>
</dbReference>
<dbReference type="SMART" id="SM00220">
    <property type="entry name" value="S_TKc"/>
    <property type="match status" value="1"/>
</dbReference>
<keyword evidence="2" id="KW-0547">Nucleotide-binding</keyword>
<accession>A0A8H3DFX4</accession>
<evidence type="ECO:0000313" key="7">
    <source>
        <dbReference type="Proteomes" id="UP000663853"/>
    </source>
</evidence>
<comment type="caution">
    <text evidence="6">The sequence shown here is derived from an EMBL/GenBank/DDBJ whole genome shotgun (WGS) entry which is preliminary data.</text>
</comment>
<dbReference type="PROSITE" id="PS50011">
    <property type="entry name" value="PROTEIN_KINASE_DOM"/>
    <property type="match status" value="1"/>
</dbReference>
<feature type="compositionally biased region" description="Low complexity" evidence="4">
    <location>
        <begin position="492"/>
        <end position="505"/>
    </location>
</feature>
<keyword evidence="1" id="KW-0808">Transferase</keyword>
<evidence type="ECO:0000256" key="3">
    <source>
        <dbReference type="ARBA" id="ARBA00022840"/>
    </source>
</evidence>
<feature type="region of interest" description="Disordered" evidence="4">
    <location>
        <begin position="925"/>
        <end position="990"/>
    </location>
</feature>
<feature type="compositionally biased region" description="Polar residues" evidence="4">
    <location>
        <begin position="660"/>
        <end position="678"/>
    </location>
</feature>
<gene>
    <name evidence="6" type="ORF">RDB_LOCUS155184</name>
</gene>
<feature type="region of interest" description="Disordered" evidence="4">
    <location>
        <begin position="660"/>
        <end position="704"/>
    </location>
</feature>
<dbReference type="AlphaFoldDB" id="A0A8H3DFX4"/>
<feature type="domain" description="Protein kinase" evidence="5">
    <location>
        <begin position="79"/>
        <end position="422"/>
    </location>
</feature>
<dbReference type="PROSITE" id="PS00108">
    <property type="entry name" value="PROTEIN_KINASE_ST"/>
    <property type="match status" value="1"/>
</dbReference>
<organism evidence="6 7">
    <name type="scientific">Rhizoctonia solani</name>
    <dbReference type="NCBI Taxonomy" id="456999"/>
    <lineage>
        <taxon>Eukaryota</taxon>
        <taxon>Fungi</taxon>
        <taxon>Dikarya</taxon>
        <taxon>Basidiomycota</taxon>
        <taxon>Agaricomycotina</taxon>
        <taxon>Agaricomycetes</taxon>
        <taxon>Cantharellales</taxon>
        <taxon>Ceratobasidiaceae</taxon>
        <taxon>Rhizoctonia</taxon>
    </lineage>
</organism>
<dbReference type="GO" id="GO:0005524">
    <property type="term" value="F:ATP binding"/>
    <property type="evidence" value="ECO:0007669"/>
    <property type="project" value="UniProtKB-KW"/>
</dbReference>
<reference evidence="6" key="1">
    <citation type="submission" date="2021-01" db="EMBL/GenBank/DDBJ databases">
        <authorList>
            <person name="Kaushik A."/>
        </authorList>
    </citation>
    <scope>NUCLEOTIDE SEQUENCE</scope>
    <source>
        <strain evidence="6">AG6-10EEA</strain>
    </source>
</reference>
<name>A0A8H3DFX4_9AGAM</name>
<protein>
    <recommendedName>
        <fullName evidence="5">Protein kinase domain-containing protein</fullName>
    </recommendedName>
</protein>
<keyword evidence="1" id="KW-0723">Serine/threonine-protein kinase</keyword>
<proteinExistence type="predicted"/>
<sequence length="990" mass="108586">MHSVSHGLPTLDKDHAICREPIIVQHDMALANHHSNGRPQPPRQTQHTYTHLAVPGIALSPEGDRLIVGDSSTSSHRSWTTLKNVGDGSFGSVWLCDWHSPLPPNTPLSPMQCGPKVRPEWAGRRLVALKCMKRQWKGGWDECKTLKEIESLRCIPQHPNIIPLYDCFVLPSSLELYLVFESMEGNLYQLIKSRKGKKALAGGLVTSIFQQVASALDHVHSYGYFHRDMKPENLLVTTTGLANYVSTSPLTPNAREEDVFVIIKLADFGLARETASRPPYTEYVSTRWYRAPEVLLRTRDYSTPVDMWAFGTIMAELLNLLPLFPGSGEMDQLKRINDILGDPSDAYGFDENGRRRGGGPWPRGFELGKPFGFQFPRNYPTPLAQCFSKNVPRSLIECIEDLLRYDPAERLTARQCLNHHFLAETAPKQPPLPPLHQRMVPTSHRLPSPRGIDDRDAYTGIPAVSPRAIPPNHAMSPPNRRPPFPNPPTFQNSNASSASFNPPNSVYTTNPSASTSSFGNPMPPPIRPAYPRQRSHSTSNSSTFGNMEIIDHSAREADLPNVPGSLEAFSGEDSTEWHKGSYQLEQHQQNGRSPYAMDISDPQPSGSQHGYNMDVTMSSMSVASKQNGSTKRGVFGLKKLTSGLFGHSEKLPAVAEVNVASGSQTSLKRTQSNSTTDGRSIKDKDVAMAPAAPPERHDPKKQRKLEALEKRKLQEERARARSKVVMAKRELMLTNNGDFAPGDWTDPMKVNGKGKATMKAPMPAYPNHSQLLSPPGGLEPPPVIGQWREPGAWRDSTDDDQSIASSDRRLSMATVGTVDSDPGPVRTRQRGASIAGGINRATSVSSLRAAASGGGYPRSARSSASLEQFTADFSSRARMDENPSSPHLRLGSLSPGPVWANGGDVPQLVLNGQGARRMPNMSFASAMSPADSMRGSMSPGSPYDSMTLSPPPGVRNGPHYNQLPSLFNQDGRQPQTLPPFSELVAPLEQR</sequence>
<dbReference type="InterPro" id="IPR050117">
    <property type="entry name" value="MAPK"/>
</dbReference>
<dbReference type="InterPro" id="IPR000719">
    <property type="entry name" value="Prot_kinase_dom"/>
</dbReference>
<feature type="region of interest" description="Disordered" evidence="4">
    <location>
        <begin position="425"/>
        <end position="544"/>
    </location>
</feature>
<dbReference type="EMBL" id="CAJMXA010003890">
    <property type="protein sequence ID" value="CAE6523972.1"/>
    <property type="molecule type" value="Genomic_DNA"/>
</dbReference>
<evidence type="ECO:0000313" key="6">
    <source>
        <dbReference type="EMBL" id="CAE6523972.1"/>
    </source>
</evidence>